<feature type="signal peptide" evidence="3">
    <location>
        <begin position="1"/>
        <end position="30"/>
    </location>
</feature>
<dbReference type="InterPro" id="IPR051544">
    <property type="entry name" value="TPS_OM_transporter"/>
</dbReference>
<dbReference type="AlphaFoldDB" id="W7QRN0"/>
<feature type="domain" description="POTRA" evidence="4">
    <location>
        <begin position="80"/>
        <end position="155"/>
    </location>
</feature>
<dbReference type="GO" id="GO:0016020">
    <property type="term" value="C:membrane"/>
    <property type="evidence" value="ECO:0007669"/>
    <property type="project" value="UniProtKB-SubCell"/>
</dbReference>
<evidence type="ECO:0000313" key="5">
    <source>
        <dbReference type="EMBL" id="EWH11652.1"/>
    </source>
</evidence>
<comment type="caution">
    <text evidence="5">The sequence shown here is derived from an EMBL/GenBank/DDBJ whole genome shotgun (WGS) entry which is preliminary data.</text>
</comment>
<dbReference type="GO" id="GO:0008320">
    <property type="term" value="F:protein transmembrane transporter activity"/>
    <property type="evidence" value="ECO:0007669"/>
    <property type="project" value="TreeGrafter"/>
</dbReference>
<dbReference type="InterPro" id="IPR013686">
    <property type="entry name" value="Polypept-transport_assoc_ShlB"/>
</dbReference>
<dbReference type="eggNOG" id="COG2831">
    <property type="taxonomic scope" value="Bacteria"/>
</dbReference>
<evidence type="ECO:0000256" key="3">
    <source>
        <dbReference type="SAM" id="SignalP"/>
    </source>
</evidence>
<keyword evidence="2" id="KW-0472">Membrane</keyword>
<dbReference type="Proteomes" id="UP000019276">
    <property type="component" value="Unassembled WGS sequence"/>
</dbReference>
<dbReference type="RefSeq" id="WP_035013059.1">
    <property type="nucleotide sequence ID" value="NZ_ARZY01000003.1"/>
</dbReference>
<proteinExistence type="predicted"/>
<evidence type="ECO:0000256" key="1">
    <source>
        <dbReference type="ARBA" id="ARBA00004370"/>
    </source>
</evidence>
<dbReference type="Gene3D" id="3.10.20.310">
    <property type="entry name" value="membrane protein fhac"/>
    <property type="match status" value="1"/>
</dbReference>
<evidence type="ECO:0000313" key="6">
    <source>
        <dbReference type="Proteomes" id="UP000019276"/>
    </source>
</evidence>
<accession>W7QRN0</accession>
<dbReference type="PROSITE" id="PS51779">
    <property type="entry name" value="POTRA"/>
    <property type="match status" value="1"/>
</dbReference>
<dbReference type="Gene3D" id="2.40.160.50">
    <property type="entry name" value="membrane protein fhac: a member of the omp85/tpsb transporter family"/>
    <property type="match status" value="1"/>
</dbReference>
<name>W7QRN0_9ALTE</name>
<dbReference type="GO" id="GO:0098046">
    <property type="term" value="C:type V protein secretion system complex"/>
    <property type="evidence" value="ECO:0007669"/>
    <property type="project" value="TreeGrafter"/>
</dbReference>
<reference evidence="5 6" key="1">
    <citation type="journal article" date="2014" name="Genome Announc.">
        <title>Draft Genome Sequence of the Agar-Degrading Bacterium Catenovulum sp. Strain DS-2, Isolated from Intestines of Haliotis diversicolor.</title>
        <authorList>
            <person name="Shan D."/>
            <person name="Li X."/>
            <person name="Gu Z."/>
            <person name="Wei G."/>
            <person name="Gao Z."/>
            <person name="Shao Z."/>
        </authorList>
    </citation>
    <scope>NUCLEOTIDE SEQUENCE [LARGE SCALE GENOMIC DNA]</scope>
    <source>
        <strain evidence="5 6">DS-2</strain>
    </source>
</reference>
<comment type="subcellular location">
    <subcellularLocation>
        <location evidence="1">Membrane</location>
    </subcellularLocation>
</comment>
<dbReference type="PANTHER" id="PTHR34597:SF3">
    <property type="entry name" value="OUTER MEMBRANE TRANSPORTER CDIB"/>
    <property type="match status" value="1"/>
</dbReference>
<protein>
    <submittedName>
        <fullName evidence="5">Hemolysin activation/secretion protein</fullName>
    </submittedName>
</protein>
<dbReference type="GO" id="GO:0046819">
    <property type="term" value="P:protein secretion by the type V secretion system"/>
    <property type="evidence" value="ECO:0007669"/>
    <property type="project" value="TreeGrafter"/>
</dbReference>
<evidence type="ECO:0000259" key="4">
    <source>
        <dbReference type="PROSITE" id="PS51779"/>
    </source>
</evidence>
<organism evidence="5 6">
    <name type="scientific">Catenovulum agarivorans DS-2</name>
    <dbReference type="NCBI Taxonomy" id="1328313"/>
    <lineage>
        <taxon>Bacteria</taxon>
        <taxon>Pseudomonadati</taxon>
        <taxon>Pseudomonadota</taxon>
        <taxon>Gammaproteobacteria</taxon>
        <taxon>Alteromonadales</taxon>
        <taxon>Alteromonadaceae</taxon>
        <taxon>Catenovulum</taxon>
    </lineage>
</organism>
<gene>
    <name evidence="5" type="ORF">DS2_02465</name>
</gene>
<dbReference type="PANTHER" id="PTHR34597">
    <property type="entry name" value="SLR1661 PROTEIN"/>
    <property type="match status" value="1"/>
</dbReference>
<dbReference type="InterPro" id="IPR034746">
    <property type="entry name" value="POTRA"/>
</dbReference>
<dbReference type="STRING" id="1328313.DS2_02465"/>
<keyword evidence="3" id="KW-0732">Signal</keyword>
<feature type="chain" id="PRO_5004901656" evidence="3">
    <location>
        <begin position="31"/>
        <end position="639"/>
    </location>
</feature>
<keyword evidence="6" id="KW-1185">Reference proteome</keyword>
<dbReference type="EMBL" id="ARZY01000003">
    <property type="protein sequence ID" value="EWH11652.1"/>
    <property type="molecule type" value="Genomic_DNA"/>
</dbReference>
<dbReference type="Pfam" id="PF08479">
    <property type="entry name" value="POTRA_2"/>
    <property type="match status" value="1"/>
</dbReference>
<evidence type="ECO:0000256" key="2">
    <source>
        <dbReference type="ARBA" id="ARBA00023136"/>
    </source>
</evidence>
<sequence length="639" mass="71092">MNTRQPAFNLTAVASAMLLSSSLVSSPVAANTIQKLQQDQQENSQQTQDNLDKPTDIQDLQIDQNIQRQGQSQLAKTVKFQLNSISVKGNTLLKNQQIIPIAKPYIGKMVTSADLQTIAQQITQIFHQLGYTTSRCVVPAQQINNGVVVLQIEENRLNQIQIIGENSFEYDKKLFLRHLNDLTGKVIHAPTLKKRLSRLTFLPSARITPELNSVGFGKTDLVLKIDDIKATKALSLYTNASRLTGDKRLSLSGLFVNPTGSGDYLQLGATIDPAETANFSSLTAKYVMPYGQEGGRLSAQLADIRYRVSDDVVNSSVFEIGGQSRLFKLSVENPLALGQNSQYSVGVEHKTTANEQIQHVNFSEFVPMVSLDECPTGQIVTQDSVDYCQFDDADLLAGFKWLDTEETLVMLSASLSSSFRYQLLGNAAFTKVDVKVAKALEGAFGGLTQAQVEDKFKNKNAQTNGDEIRTLTGPVGNDSLMQADFWKAYLDLTHYSRINAKQNIILGGHFEFTPEKAIPGSYKYGGADSGVWGGDIDIAWQYVWTDRLQTKLGWHSEFAMNYVSEQDYPDADGDGKVKHLTCGIKEVEVNAYFSCWVHYPYLQASYDYNQHSFSAMVRTQPKKFESREKALTLGYVYRF</sequence>
<dbReference type="OrthoDB" id="572300at2"/>